<keyword evidence="1" id="KW-1133">Transmembrane helix</keyword>
<comment type="caution">
    <text evidence="2">The sequence shown here is derived from an EMBL/GenBank/DDBJ whole genome shotgun (WGS) entry which is preliminary data.</text>
</comment>
<evidence type="ECO:0000256" key="1">
    <source>
        <dbReference type="SAM" id="Phobius"/>
    </source>
</evidence>
<evidence type="ECO:0000313" key="2">
    <source>
        <dbReference type="EMBL" id="TYQ08330.1"/>
    </source>
</evidence>
<dbReference type="EMBL" id="VNIQ01000001">
    <property type="protein sequence ID" value="TYQ08330.1"/>
    <property type="molecule type" value="Genomic_DNA"/>
</dbReference>
<name>A0A652YXX6_NOCGL</name>
<accession>A0A652YXX6</accession>
<gene>
    <name evidence="2" type="ORF">FNL38_101701</name>
</gene>
<keyword evidence="1" id="KW-0812">Transmembrane</keyword>
<sequence length="40" mass="4171">MTIFEWILTVPAIAVGGAFLFSGIVTAGLDFDADDGILVN</sequence>
<organism evidence="2">
    <name type="scientific">Nocardia globerula</name>
    <dbReference type="NCBI Taxonomy" id="1818"/>
    <lineage>
        <taxon>Bacteria</taxon>
        <taxon>Bacillati</taxon>
        <taxon>Actinomycetota</taxon>
        <taxon>Actinomycetes</taxon>
        <taxon>Mycobacteriales</taxon>
        <taxon>Nocardiaceae</taxon>
        <taxon>Nocardia</taxon>
    </lineage>
</organism>
<dbReference type="AlphaFoldDB" id="A0A652YXX6"/>
<protein>
    <submittedName>
        <fullName evidence="2">Uncharacterized protein</fullName>
    </submittedName>
</protein>
<keyword evidence="1" id="KW-0472">Membrane</keyword>
<proteinExistence type="predicted"/>
<reference evidence="2" key="1">
    <citation type="submission" date="2019-07" db="EMBL/GenBank/DDBJ databases">
        <title>Genomic Encyclopedia of Type Strains, Phase IV (KMG-IV): sequencing the most valuable type-strain genomes for metagenomic binning, comparative biology and taxonomic classification.</title>
        <authorList>
            <person name="Goeker M."/>
        </authorList>
    </citation>
    <scope>NUCLEOTIDE SEQUENCE</scope>
    <source>
        <strain evidence="2">DSM 44596</strain>
    </source>
</reference>
<feature type="transmembrane region" description="Helical" evidence="1">
    <location>
        <begin position="6"/>
        <end position="29"/>
    </location>
</feature>